<evidence type="ECO:0000259" key="14">
    <source>
        <dbReference type="PROSITE" id="PS51217"/>
    </source>
</evidence>
<dbReference type="RefSeq" id="WP_011395911.1">
    <property type="nucleotide sequence ID" value="NC_007645.1"/>
</dbReference>
<dbReference type="Gene3D" id="1.10.486.10">
    <property type="entry name" value="PCRA, domain 4"/>
    <property type="match status" value="1"/>
</dbReference>
<keyword evidence="3 12" id="KW-0378">Hydrolase</keyword>
<feature type="domain" description="UvrD-like helicase C-terminal" evidence="14">
    <location>
        <begin position="303"/>
        <end position="564"/>
    </location>
</feature>
<dbReference type="PANTHER" id="PTHR11070">
    <property type="entry name" value="UVRD / RECB / PCRA DNA HELICASE FAMILY MEMBER"/>
    <property type="match status" value="1"/>
</dbReference>
<accession>Q2SKI4</accession>
<name>Q2SKI4_HAHCH</name>
<keyword evidence="7" id="KW-0413">Isomerase</keyword>
<dbReference type="InterPro" id="IPR014017">
    <property type="entry name" value="DNA_helicase_UvrD-like_C"/>
</dbReference>
<dbReference type="CDD" id="cd17932">
    <property type="entry name" value="DEXQc_UvrD"/>
    <property type="match status" value="1"/>
</dbReference>
<dbReference type="Proteomes" id="UP000000238">
    <property type="component" value="Chromosome"/>
</dbReference>
<dbReference type="Gene3D" id="3.40.50.300">
    <property type="entry name" value="P-loop containing nucleotide triphosphate hydrolases"/>
    <property type="match status" value="2"/>
</dbReference>
<organism evidence="15 16">
    <name type="scientific">Hahella chejuensis (strain KCTC 2396)</name>
    <dbReference type="NCBI Taxonomy" id="349521"/>
    <lineage>
        <taxon>Bacteria</taxon>
        <taxon>Pseudomonadati</taxon>
        <taxon>Pseudomonadota</taxon>
        <taxon>Gammaproteobacteria</taxon>
        <taxon>Oceanospirillales</taxon>
        <taxon>Hahellaceae</taxon>
        <taxon>Hahella</taxon>
    </lineage>
</organism>
<dbReference type="PROSITE" id="PS51198">
    <property type="entry name" value="UVRD_HELICASE_ATP_BIND"/>
    <property type="match status" value="1"/>
</dbReference>
<dbReference type="STRING" id="349521.HCH_02006"/>
<keyword evidence="4 12" id="KW-0347">Helicase</keyword>
<feature type="binding site" evidence="12">
    <location>
        <begin position="27"/>
        <end position="34"/>
    </location>
    <ligand>
        <name>ATP</name>
        <dbReference type="ChEBI" id="CHEBI:30616"/>
    </ligand>
</feature>
<evidence type="ECO:0000256" key="6">
    <source>
        <dbReference type="ARBA" id="ARBA00023125"/>
    </source>
</evidence>
<comment type="catalytic activity">
    <reaction evidence="11">
        <text>ATP + H2O = ADP + phosphate + H(+)</text>
        <dbReference type="Rhea" id="RHEA:13065"/>
        <dbReference type="ChEBI" id="CHEBI:15377"/>
        <dbReference type="ChEBI" id="CHEBI:15378"/>
        <dbReference type="ChEBI" id="CHEBI:30616"/>
        <dbReference type="ChEBI" id="CHEBI:43474"/>
        <dbReference type="ChEBI" id="CHEBI:456216"/>
        <dbReference type="EC" id="5.6.2.4"/>
    </reaction>
</comment>
<evidence type="ECO:0000256" key="9">
    <source>
        <dbReference type="ARBA" id="ARBA00034808"/>
    </source>
</evidence>
<keyword evidence="5 12" id="KW-0067">ATP-binding</keyword>
<dbReference type="EC" id="5.6.2.4" evidence="9"/>
<dbReference type="SUPFAM" id="SSF52540">
    <property type="entry name" value="P-loop containing nucleoside triphosphate hydrolases"/>
    <property type="match status" value="1"/>
</dbReference>
<evidence type="ECO:0000256" key="8">
    <source>
        <dbReference type="ARBA" id="ARBA00034617"/>
    </source>
</evidence>
<evidence type="ECO:0000313" key="16">
    <source>
        <dbReference type="Proteomes" id="UP000000238"/>
    </source>
</evidence>
<dbReference type="HOGENOM" id="CLU_004585_6_1_6"/>
<evidence type="ECO:0000259" key="13">
    <source>
        <dbReference type="PROSITE" id="PS51198"/>
    </source>
</evidence>
<dbReference type="KEGG" id="hch:HCH_02006"/>
<dbReference type="OrthoDB" id="9806690at2"/>
<evidence type="ECO:0000256" key="7">
    <source>
        <dbReference type="ARBA" id="ARBA00023235"/>
    </source>
</evidence>
<proteinExistence type="inferred from homology"/>
<dbReference type="eggNOG" id="COG0210">
    <property type="taxonomic scope" value="Bacteria"/>
</dbReference>
<dbReference type="PROSITE" id="PS51217">
    <property type="entry name" value="UVRD_HELICASE_CTER"/>
    <property type="match status" value="1"/>
</dbReference>
<dbReference type="GO" id="GO:0000725">
    <property type="term" value="P:recombinational repair"/>
    <property type="evidence" value="ECO:0007669"/>
    <property type="project" value="TreeGrafter"/>
</dbReference>
<evidence type="ECO:0000256" key="5">
    <source>
        <dbReference type="ARBA" id="ARBA00022840"/>
    </source>
</evidence>
<feature type="domain" description="UvrD-like helicase ATP-binding" evidence="13">
    <location>
        <begin position="6"/>
        <end position="302"/>
    </location>
</feature>
<protein>
    <recommendedName>
        <fullName evidence="9">DNA 3'-5' helicase</fullName>
        <ecNumber evidence="9">5.6.2.4</ecNumber>
    </recommendedName>
    <alternativeName>
        <fullName evidence="10">DNA 3'-5' helicase II</fullName>
    </alternativeName>
</protein>
<dbReference type="AlphaFoldDB" id="Q2SKI4"/>
<dbReference type="InterPro" id="IPR014016">
    <property type="entry name" value="UvrD-like_ATP-bd"/>
</dbReference>
<evidence type="ECO:0000256" key="3">
    <source>
        <dbReference type="ARBA" id="ARBA00022801"/>
    </source>
</evidence>
<evidence type="ECO:0000256" key="4">
    <source>
        <dbReference type="ARBA" id="ARBA00022806"/>
    </source>
</evidence>
<comment type="catalytic activity">
    <reaction evidence="8">
        <text>Couples ATP hydrolysis with the unwinding of duplex DNA by translocating in the 3'-5' direction.</text>
        <dbReference type="EC" id="5.6.2.4"/>
    </reaction>
</comment>
<evidence type="ECO:0000313" key="15">
    <source>
        <dbReference type="EMBL" id="ABC28840.1"/>
    </source>
</evidence>
<dbReference type="Pfam" id="PF13361">
    <property type="entry name" value="UvrD_C"/>
    <property type="match status" value="1"/>
</dbReference>
<evidence type="ECO:0000256" key="12">
    <source>
        <dbReference type="PROSITE-ProRule" id="PRU00560"/>
    </source>
</evidence>
<dbReference type="EMBL" id="CP000155">
    <property type="protein sequence ID" value="ABC28840.1"/>
    <property type="molecule type" value="Genomic_DNA"/>
</dbReference>
<gene>
    <name evidence="15" type="primary">uvrD</name>
    <name evidence="15" type="ordered locus">HCH_02006</name>
</gene>
<comment type="similarity">
    <text evidence="1">Belongs to the helicase family. UvrD subfamily.</text>
</comment>
<dbReference type="InterPro" id="IPR027417">
    <property type="entry name" value="P-loop_NTPase"/>
</dbReference>
<evidence type="ECO:0000256" key="11">
    <source>
        <dbReference type="ARBA" id="ARBA00048988"/>
    </source>
</evidence>
<dbReference type="GO" id="GO:0043138">
    <property type="term" value="F:3'-5' DNA helicase activity"/>
    <property type="evidence" value="ECO:0007669"/>
    <property type="project" value="UniProtKB-EC"/>
</dbReference>
<keyword evidence="6" id="KW-0238">DNA-binding</keyword>
<sequence length="631" mass="71796">MKDILSYLNEEQFKAVNATTGATLVLAGAGSGKTRVVTYKAAHLILNEKALPKSIILVTFTNKAANEMRSRLGELIGPIAKTIHIGTFHKLFLDLILKPSADRPVTQRYGYNQTTRVISEHEARGFIESFWSNLGEEQQRFVARNGISLNEVLACLSRARANGFGSIDYAPPMELSNRERMIDRIMIALWRNLDEEKRKLNAIDADDILYIARHVLKEDAELRDALQYHLKHFIIDEFQDCNYLQFEAIRLLAANAVSITVVGDAKQSIYQFRGSEPTVFQAFLEAYESPSVRVLDTNYRSLNKLVQLSNKLADSMPHRLQDDIAMRAHKSGDGVVQFASPLNVMTESNEVAANIQTLLDAGTSPDEIAVLYRENSQRLHIEQALIARRIPYLVNEGVPLMRRRGPRMLLSLCLAPSSSESPLEEKYLEYILNHSRINIQWRHKKSGKYKDEAIFKYLQFISDADGSLGEKATDIIRDIRLIKKLNHCPPSQVEEQLWEILLRHTYFSREGMESLPAKVVIQQLLDGLKKGVALEQSAEELLAINSEKTESDKIHLMTIHASKGTEFDTVFLINATLSDHKERDDNREEERRVFYVALTRAKNRLHISCPQYNERGLPLQPSPYIAELRRV</sequence>
<dbReference type="InterPro" id="IPR000212">
    <property type="entry name" value="DNA_helicase_UvrD/REP"/>
</dbReference>
<evidence type="ECO:0000256" key="1">
    <source>
        <dbReference type="ARBA" id="ARBA00009922"/>
    </source>
</evidence>
<dbReference type="InterPro" id="IPR013986">
    <property type="entry name" value="DExx_box_DNA_helicase_dom_sf"/>
</dbReference>
<dbReference type="Pfam" id="PF00580">
    <property type="entry name" value="UvrD-helicase"/>
    <property type="match status" value="1"/>
</dbReference>
<reference evidence="15 16" key="1">
    <citation type="journal article" date="2005" name="Nucleic Acids Res.">
        <title>Genomic blueprint of Hahella chejuensis, a marine microbe producing an algicidal agent.</title>
        <authorList>
            <person name="Jeong H."/>
            <person name="Yim J.H."/>
            <person name="Lee C."/>
            <person name="Choi S.-H."/>
            <person name="Park Y.K."/>
            <person name="Yoon S.H."/>
            <person name="Hur C.-G."/>
            <person name="Kang H.-Y."/>
            <person name="Kim D."/>
            <person name="Lee H.H."/>
            <person name="Park K.H."/>
            <person name="Park S.-H."/>
            <person name="Park H.-S."/>
            <person name="Lee H.K."/>
            <person name="Oh T.K."/>
            <person name="Kim J.F."/>
        </authorList>
    </citation>
    <scope>NUCLEOTIDE SEQUENCE [LARGE SCALE GENOMIC DNA]</scope>
    <source>
        <strain evidence="15 16">KCTC 2396</strain>
    </source>
</reference>
<dbReference type="Gene3D" id="1.10.10.160">
    <property type="match status" value="1"/>
</dbReference>
<dbReference type="PANTHER" id="PTHR11070:SF2">
    <property type="entry name" value="ATP-DEPENDENT DNA HELICASE SRS2"/>
    <property type="match status" value="1"/>
</dbReference>
<keyword evidence="2 12" id="KW-0547">Nucleotide-binding</keyword>
<dbReference type="GO" id="GO:0005524">
    <property type="term" value="F:ATP binding"/>
    <property type="evidence" value="ECO:0007669"/>
    <property type="project" value="UniProtKB-UniRule"/>
</dbReference>
<evidence type="ECO:0000256" key="2">
    <source>
        <dbReference type="ARBA" id="ARBA00022741"/>
    </source>
</evidence>
<dbReference type="GO" id="GO:0016887">
    <property type="term" value="F:ATP hydrolysis activity"/>
    <property type="evidence" value="ECO:0007669"/>
    <property type="project" value="RHEA"/>
</dbReference>
<keyword evidence="16" id="KW-1185">Reference proteome</keyword>
<evidence type="ECO:0000256" key="10">
    <source>
        <dbReference type="ARBA" id="ARBA00034923"/>
    </source>
</evidence>
<dbReference type="GO" id="GO:0003677">
    <property type="term" value="F:DNA binding"/>
    <property type="evidence" value="ECO:0007669"/>
    <property type="project" value="UniProtKB-KW"/>
</dbReference>